<proteinExistence type="predicted"/>
<dbReference type="STRING" id="596152.DesU5LDRAFT_1181"/>
<dbReference type="HOGENOM" id="CLU_2860480_0_0_7"/>
<evidence type="ECO:0000313" key="1">
    <source>
        <dbReference type="EMBL" id="EIG52881.1"/>
    </source>
</evidence>
<sequence length="64" mass="6823">MAQTEAGALASIKPSFCDPAGRPRYSVRDITRALGCGKREVAELERTFAGVGTGHTAESLMRVQ</sequence>
<name>I2PZC5_9BACT</name>
<dbReference type="AlphaFoldDB" id="I2PZC5"/>
<accession>I2PZC5</accession>
<protein>
    <submittedName>
        <fullName evidence="1">Uncharacterized protein</fullName>
    </submittedName>
</protein>
<gene>
    <name evidence="1" type="ORF">DesU5LDRAFT_1181</name>
</gene>
<organism evidence="1">
    <name type="scientific">Desulfovibrio sp. U5L</name>
    <dbReference type="NCBI Taxonomy" id="596152"/>
    <lineage>
        <taxon>Bacteria</taxon>
        <taxon>Pseudomonadati</taxon>
        <taxon>Thermodesulfobacteriota</taxon>
        <taxon>Desulfovibrionia</taxon>
        <taxon>Desulfovibrionales</taxon>
        <taxon>Desulfovibrionaceae</taxon>
        <taxon>Desulfovibrio</taxon>
    </lineage>
</organism>
<reference evidence="1" key="1">
    <citation type="submission" date="2011-11" db="EMBL/GenBank/DDBJ databases">
        <title>Improved High-Quality Draft sequence of Desulfovibrio sp. U5L.</title>
        <authorList>
            <consortium name="US DOE Joint Genome Institute"/>
            <person name="Lucas S."/>
            <person name="Han J."/>
            <person name="Lapidus A."/>
            <person name="Cheng J.-F."/>
            <person name="Goodwin L."/>
            <person name="Pitluck S."/>
            <person name="Peters L."/>
            <person name="Ovchinnikova G."/>
            <person name="Held B."/>
            <person name="Detter J.C."/>
            <person name="Han C."/>
            <person name="Tapia R."/>
            <person name="Land M."/>
            <person name="Hauser L."/>
            <person name="Kyrpides N."/>
            <person name="Ivanova N."/>
            <person name="Pagani I."/>
            <person name="Gabster J."/>
            <person name="Walker C."/>
            <person name="Stolyar S."/>
            <person name="Stahl D."/>
            <person name="Arkin A."/>
            <person name="Dehal P."/>
            <person name="Hazen T."/>
            <person name="Woyke T."/>
        </authorList>
    </citation>
    <scope>NUCLEOTIDE SEQUENCE [LARGE SCALE GENOMIC DNA]</scope>
    <source>
        <strain evidence="1">U5L</strain>
    </source>
</reference>
<dbReference type="EMBL" id="JH600068">
    <property type="protein sequence ID" value="EIG52881.1"/>
    <property type="molecule type" value="Genomic_DNA"/>
</dbReference>